<protein>
    <submittedName>
        <fullName evidence="5">FAD-dependent oxidoreductase</fullName>
    </submittedName>
</protein>
<evidence type="ECO:0000256" key="2">
    <source>
        <dbReference type="ARBA" id="ARBA00023002"/>
    </source>
</evidence>
<dbReference type="Pfam" id="PF07992">
    <property type="entry name" value="Pyr_redox_2"/>
    <property type="match status" value="2"/>
</dbReference>
<gene>
    <name evidence="5" type="ORF">J0X25_07785</name>
</gene>
<accession>A0A8A2VJR1</accession>
<evidence type="ECO:0000259" key="4">
    <source>
        <dbReference type="Pfam" id="PF07992"/>
    </source>
</evidence>
<dbReference type="InterPro" id="IPR050097">
    <property type="entry name" value="Ferredoxin-NADP_redctase_2"/>
</dbReference>
<feature type="compositionally biased region" description="Basic and acidic residues" evidence="3">
    <location>
        <begin position="110"/>
        <end position="133"/>
    </location>
</feature>
<keyword evidence="1" id="KW-0285">Flavoprotein</keyword>
<dbReference type="Proteomes" id="UP000663203">
    <property type="component" value="Chromosome"/>
</dbReference>
<dbReference type="GeneID" id="63187196"/>
<proteinExistence type="predicted"/>
<sequence length="239" mass="24956">MSNDTTADDNGETASVIVVGGGAAGLSAALFTAKNGLETTVFDTDETWMHKAHLFNYLGIGSVGGSEFMATARQQVDDFGADRRQGEEVTAVGESGDGFVVETSVASETQRADGDSAERSSADRSSGRRPREEAVDEDGSYEADFVVLATGANRDLAEDLGVAFTDEGTVDVGVEMETSLEGAYATGAMVRAEEWQAAIAVGDGAAAALNILSSVKGEHFHDFDVPTDAERVFGEHVAE</sequence>
<dbReference type="PANTHER" id="PTHR48105">
    <property type="entry name" value="THIOREDOXIN REDUCTASE 1-RELATED-RELATED"/>
    <property type="match status" value="1"/>
</dbReference>
<dbReference type="Gene3D" id="3.50.50.60">
    <property type="entry name" value="FAD/NAD(P)-binding domain"/>
    <property type="match status" value="2"/>
</dbReference>
<evidence type="ECO:0000256" key="3">
    <source>
        <dbReference type="SAM" id="MobiDB-lite"/>
    </source>
</evidence>
<feature type="domain" description="FAD/NAD(P)-binding" evidence="4">
    <location>
        <begin position="134"/>
        <end position="201"/>
    </location>
</feature>
<dbReference type="EMBL" id="CP071462">
    <property type="protein sequence ID" value="QSX00848.1"/>
    <property type="molecule type" value="Genomic_DNA"/>
</dbReference>
<organism evidence="5 6">
    <name type="scientific">Haloterrigena alkaliphila</name>
    <dbReference type="NCBI Taxonomy" id="2816475"/>
    <lineage>
        <taxon>Archaea</taxon>
        <taxon>Methanobacteriati</taxon>
        <taxon>Methanobacteriota</taxon>
        <taxon>Stenosarchaea group</taxon>
        <taxon>Halobacteria</taxon>
        <taxon>Halobacteriales</taxon>
        <taxon>Natrialbaceae</taxon>
        <taxon>Haloterrigena</taxon>
    </lineage>
</organism>
<dbReference type="InterPro" id="IPR036188">
    <property type="entry name" value="FAD/NAD-bd_sf"/>
</dbReference>
<dbReference type="PRINTS" id="PR00411">
    <property type="entry name" value="PNDRDTASEI"/>
</dbReference>
<dbReference type="AlphaFoldDB" id="A0A8A2VJR1"/>
<keyword evidence="2" id="KW-0560">Oxidoreductase</keyword>
<dbReference type="KEGG" id="hakz:J0X25_07785"/>
<dbReference type="RefSeq" id="WP_207290565.1">
    <property type="nucleotide sequence ID" value="NZ_CP071462.1"/>
</dbReference>
<feature type="region of interest" description="Disordered" evidence="3">
    <location>
        <begin position="105"/>
        <end position="137"/>
    </location>
</feature>
<feature type="domain" description="FAD/NAD(P)-binding" evidence="4">
    <location>
        <begin position="15"/>
        <end position="106"/>
    </location>
</feature>
<dbReference type="SUPFAM" id="SSF51905">
    <property type="entry name" value="FAD/NAD(P)-binding domain"/>
    <property type="match status" value="1"/>
</dbReference>
<keyword evidence="6" id="KW-1185">Reference proteome</keyword>
<name>A0A8A2VJR1_9EURY</name>
<reference evidence="5 6" key="1">
    <citation type="submission" date="2021-03" db="EMBL/GenBank/DDBJ databases">
        <title>Haloterrigena longa sp. nov. and Haloterrigena limicola sp. nov., extremely halophilic archaea isolated from a salt lake.</title>
        <authorList>
            <person name="Henglin C."/>
        </authorList>
    </citation>
    <scope>NUCLEOTIDE SEQUENCE [LARGE SCALE GENOMIC DNA]</scope>
    <source>
        <strain evidence="5 6">KZCA68</strain>
    </source>
</reference>
<evidence type="ECO:0000313" key="6">
    <source>
        <dbReference type="Proteomes" id="UP000663203"/>
    </source>
</evidence>
<dbReference type="GO" id="GO:0016491">
    <property type="term" value="F:oxidoreductase activity"/>
    <property type="evidence" value="ECO:0007669"/>
    <property type="project" value="UniProtKB-KW"/>
</dbReference>
<dbReference type="InterPro" id="IPR023753">
    <property type="entry name" value="FAD/NAD-binding_dom"/>
</dbReference>
<evidence type="ECO:0000313" key="5">
    <source>
        <dbReference type="EMBL" id="QSX00848.1"/>
    </source>
</evidence>
<dbReference type="PRINTS" id="PR00368">
    <property type="entry name" value="FADPNR"/>
</dbReference>
<evidence type="ECO:0000256" key="1">
    <source>
        <dbReference type="ARBA" id="ARBA00022630"/>
    </source>
</evidence>